<evidence type="ECO:0000313" key="7">
    <source>
        <dbReference type="Proteomes" id="UP000271974"/>
    </source>
</evidence>
<gene>
    <name evidence="6" type="ORF">EGW08_020601</name>
</gene>
<dbReference type="OrthoDB" id="37886at2759"/>
<keyword evidence="4" id="KW-0041">Annexin</keyword>
<dbReference type="GO" id="GO:0005634">
    <property type="term" value="C:nucleus"/>
    <property type="evidence" value="ECO:0007669"/>
    <property type="project" value="TreeGrafter"/>
</dbReference>
<comment type="caution">
    <text evidence="6">The sequence shown here is derived from an EMBL/GenBank/DDBJ whole genome shotgun (WGS) entry which is preliminary data.</text>
</comment>
<dbReference type="EMBL" id="RQTK01001183">
    <property type="protein sequence ID" value="RUS71639.1"/>
    <property type="molecule type" value="Genomic_DNA"/>
</dbReference>
<accession>A0A3S1AYK8</accession>
<comment type="similarity">
    <text evidence="1">Belongs to the annexin family.</text>
</comment>
<keyword evidence="3" id="KW-0106">Calcium</keyword>
<reference evidence="6 7" key="1">
    <citation type="submission" date="2019-01" db="EMBL/GenBank/DDBJ databases">
        <title>A draft genome assembly of the solar-powered sea slug Elysia chlorotica.</title>
        <authorList>
            <person name="Cai H."/>
            <person name="Li Q."/>
            <person name="Fang X."/>
            <person name="Li J."/>
            <person name="Curtis N.E."/>
            <person name="Altenburger A."/>
            <person name="Shibata T."/>
            <person name="Feng M."/>
            <person name="Maeda T."/>
            <person name="Schwartz J.A."/>
            <person name="Shigenobu S."/>
            <person name="Lundholm N."/>
            <person name="Nishiyama T."/>
            <person name="Yang H."/>
            <person name="Hasebe M."/>
            <person name="Li S."/>
            <person name="Pierce S.K."/>
            <person name="Wang J."/>
        </authorList>
    </citation>
    <scope>NUCLEOTIDE SEQUENCE [LARGE SCALE GENOMIC DNA]</scope>
    <source>
        <strain evidence="6">EC2010</strain>
        <tissue evidence="6">Whole organism of an adult</tissue>
    </source>
</reference>
<evidence type="ECO:0000256" key="4">
    <source>
        <dbReference type="ARBA" id="ARBA00023216"/>
    </source>
</evidence>
<keyword evidence="2" id="KW-0677">Repeat</keyword>
<dbReference type="GO" id="GO:0005737">
    <property type="term" value="C:cytoplasm"/>
    <property type="evidence" value="ECO:0007669"/>
    <property type="project" value="TreeGrafter"/>
</dbReference>
<dbReference type="STRING" id="188477.A0A3S1AYK8"/>
<keyword evidence="7" id="KW-1185">Reference proteome</keyword>
<evidence type="ECO:0000256" key="2">
    <source>
        <dbReference type="ARBA" id="ARBA00022737"/>
    </source>
</evidence>
<name>A0A3S1AYK8_ELYCH</name>
<evidence type="ECO:0000256" key="1">
    <source>
        <dbReference type="ARBA" id="ARBA00007831"/>
    </source>
</evidence>
<feature type="non-terminal residue" evidence="6">
    <location>
        <position position="171"/>
    </location>
</feature>
<dbReference type="GO" id="GO:0012506">
    <property type="term" value="C:vesicle membrane"/>
    <property type="evidence" value="ECO:0007669"/>
    <property type="project" value="TreeGrafter"/>
</dbReference>
<dbReference type="PANTHER" id="PTHR10502">
    <property type="entry name" value="ANNEXIN"/>
    <property type="match status" value="1"/>
</dbReference>
<dbReference type="AlphaFoldDB" id="A0A3S1AYK8"/>
<dbReference type="Gene3D" id="1.10.220.10">
    <property type="entry name" value="Annexin"/>
    <property type="match status" value="3"/>
</dbReference>
<proteinExistence type="inferred from homology"/>
<dbReference type="GO" id="GO:0005886">
    <property type="term" value="C:plasma membrane"/>
    <property type="evidence" value="ECO:0007669"/>
    <property type="project" value="TreeGrafter"/>
</dbReference>
<protein>
    <recommendedName>
        <fullName evidence="8">Annexin</fullName>
    </recommendedName>
</protein>
<dbReference type="GO" id="GO:0005544">
    <property type="term" value="F:calcium-dependent phospholipid binding"/>
    <property type="evidence" value="ECO:0007669"/>
    <property type="project" value="UniProtKB-KW"/>
</dbReference>
<dbReference type="Proteomes" id="UP000271974">
    <property type="component" value="Unassembled WGS sequence"/>
</dbReference>
<dbReference type="SMART" id="SM00335">
    <property type="entry name" value="ANX"/>
    <property type="match status" value="2"/>
</dbReference>
<evidence type="ECO:0000256" key="3">
    <source>
        <dbReference type="ARBA" id="ARBA00022837"/>
    </source>
</evidence>
<dbReference type="Pfam" id="PF00191">
    <property type="entry name" value="Annexin"/>
    <property type="match status" value="2"/>
</dbReference>
<keyword evidence="5" id="KW-0111">Calcium/phospholipid-binding</keyword>
<sequence length="171" mass="20069">YGRDLEKDCVSETSGHFKRLLVSMCQVFYIDTNQRIHLNFGPQELYQAGEKRWGTDESKFNMVLASQSFPQLRAVFDEYAKIAQRDIEQSISREMSGYLQEGFKTIMLILYVKQPTRLDATHPITCFQGLGTDDDTLIRVIVTRCEIDMRLIKTEFQHRYNQTLEKWISVR</sequence>
<dbReference type="InterPro" id="IPR018502">
    <property type="entry name" value="Annexin_repeat"/>
</dbReference>
<organism evidence="6 7">
    <name type="scientific">Elysia chlorotica</name>
    <name type="common">Eastern emerald elysia</name>
    <name type="synonym">Sea slug</name>
    <dbReference type="NCBI Taxonomy" id="188477"/>
    <lineage>
        <taxon>Eukaryota</taxon>
        <taxon>Metazoa</taxon>
        <taxon>Spiralia</taxon>
        <taxon>Lophotrochozoa</taxon>
        <taxon>Mollusca</taxon>
        <taxon>Gastropoda</taxon>
        <taxon>Heterobranchia</taxon>
        <taxon>Euthyneura</taxon>
        <taxon>Panpulmonata</taxon>
        <taxon>Sacoglossa</taxon>
        <taxon>Placobranchoidea</taxon>
        <taxon>Plakobranchidae</taxon>
        <taxon>Elysia</taxon>
    </lineage>
</organism>
<dbReference type="SUPFAM" id="SSF47874">
    <property type="entry name" value="Annexin"/>
    <property type="match status" value="1"/>
</dbReference>
<dbReference type="PANTHER" id="PTHR10502:SF239">
    <property type="entry name" value="ANNEXIN A7"/>
    <property type="match status" value="1"/>
</dbReference>
<dbReference type="GO" id="GO:0001786">
    <property type="term" value="F:phosphatidylserine binding"/>
    <property type="evidence" value="ECO:0007669"/>
    <property type="project" value="TreeGrafter"/>
</dbReference>
<evidence type="ECO:0000313" key="6">
    <source>
        <dbReference type="EMBL" id="RUS71639.1"/>
    </source>
</evidence>
<dbReference type="InterPro" id="IPR037104">
    <property type="entry name" value="Annexin_sf"/>
</dbReference>
<feature type="non-terminal residue" evidence="6">
    <location>
        <position position="1"/>
    </location>
</feature>
<dbReference type="PROSITE" id="PS51897">
    <property type="entry name" value="ANNEXIN_2"/>
    <property type="match status" value="3"/>
</dbReference>
<evidence type="ECO:0000256" key="5">
    <source>
        <dbReference type="ARBA" id="ARBA00023302"/>
    </source>
</evidence>
<dbReference type="FunFam" id="1.10.220.10:FF:000002">
    <property type="entry name" value="Annexin"/>
    <property type="match status" value="1"/>
</dbReference>
<dbReference type="GO" id="GO:0005509">
    <property type="term" value="F:calcium ion binding"/>
    <property type="evidence" value="ECO:0007669"/>
    <property type="project" value="InterPro"/>
</dbReference>
<evidence type="ECO:0008006" key="8">
    <source>
        <dbReference type="Google" id="ProtNLM"/>
    </source>
</evidence>